<name>A0A4Y2MPY8_ARAVE</name>
<protein>
    <submittedName>
        <fullName evidence="1">Uncharacterized protein</fullName>
    </submittedName>
</protein>
<sequence length="179" mass="20159">MFKGAHLPSGNLARPPLLTSEIDSSQLTPHDGAVLTDDAHAPTLVWSARIFHTTVEYREYEIIGADLCLVIRKIRPRWPSNRVLAFASQGPDLWYCLQCLLMFVKSVNTQMPLRCCDGLQVPIPSKIHYVCGPGRRLHETDVFMLVSDEILESFDVVPLSDHGSSYDRSLKIALMKLRI</sequence>
<comment type="caution">
    <text evidence="1">The sequence shown here is derived from an EMBL/GenBank/DDBJ whole genome shotgun (WGS) entry which is preliminary data.</text>
</comment>
<accession>A0A4Y2MPY8</accession>
<gene>
    <name evidence="1" type="ORF">AVEN_113972_1</name>
</gene>
<organism evidence="1 2">
    <name type="scientific">Araneus ventricosus</name>
    <name type="common">Orbweaver spider</name>
    <name type="synonym">Epeira ventricosa</name>
    <dbReference type="NCBI Taxonomy" id="182803"/>
    <lineage>
        <taxon>Eukaryota</taxon>
        <taxon>Metazoa</taxon>
        <taxon>Ecdysozoa</taxon>
        <taxon>Arthropoda</taxon>
        <taxon>Chelicerata</taxon>
        <taxon>Arachnida</taxon>
        <taxon>Araneae</taxon>
        <taxon>Araneomorphae</taxon>
        <taxon>Entelegynae</taxon>
        <taxon>Araneoidea</taxon>
        <taxon>Araneidae</taxon>
        <taxon>Araneus</taxon>
    </lineage>
</organism>
<proteinExistence type="predicted"/>
<keyword evidence="2" id="KW-1185">Reference proteome</keyword>
<dbReference type="AlphaFoldDB" id="A0A4Y2MPY8"/>
<dbReference type="Proteomes" id="UP000499080">
    <property type="component" value="Unassembled WGS sequence"/>
</dbReference>
<dbReference type="EMBL" id="BGPR01007747">
    <property type="protein sequence ID" value="GBN29195.1"/>
    <property type="molecule type" value="Genomic_DNA"/>
</dbReference>
<evidence type="ECO:0000313" key="2">
    <source>
        <dbReference type="Proteomes" id="UP000499080"/>
    </source>
</evidence>
<evidence type="ECO:0000313" key="1">
    <source>
        <dbReference type="EMBL" id="GBN29195.1"/>
    </source>
</evidence>
<reference evidence="1 2" key="1">
    <citation type="journal article" date="2019" name="Sci. Rep.">
        <title>Orb-weaving spider Araneus ventricosus genome elucidates the spidroin gene catalogue.</title>
        <authorList>
            <person name="Kono N."/>
            <person name="Nakamura H."/>
            <person name="Ohtoshi R."/>
            <person name="Moran D.A.P."/>
            <person name="Shinohara A."/>
            <person name="Yoshida Y."/>
            <person name="Fujiwara M."/>
            <person name="Mori M."/>
            <person name="Tomita M."/>
            <person name="Arakawa K."/>
        </authorList>
    </citation>
    <scope>NUCLEOTIDE SEQUENCE [LARGE SCALE GENOMIC DNA]</scope>
</reference>